<evidence type="ECO:0000313" key="2">
    <source>
        <dbReference type="Proteomes" id="UP001060085"/>
    </source>
</evidence>
<accession>A0ACC0BDS7</accession>
<name>A0ACC0BDS7_CATRO</name>
<evidence type="ECO:0000313" key="1">
    <source>
        <dbReference type="EMBL" id="KAI5670776.1"/>
    </source>
</evidence>
<gene>
    <name evidence="1" type="ORF">M9H77_11140</name>
</gene>
<proteinExistence type="predicted"/>
<sequence length="224" mass="25489">MDFETRSLSDLLYQISTGPISKVREMRRLVKRVLNPILPEDSSVTLTSPPGVAVTKGRNKTNSTKRDKSHWEPLSVAHQKIQKSSGSVSGSGTGSRSGFRGRGRPPRAPRERGRGRDHGRSSLFAVKHASPCSTILYTNAFSAFIYPFISNWKNMIGDGNCGYRVIADFVFGDEHQWPELNDMCLIPLLHVQWIHHRFEWVSNWADSYQHIIENWNGWVARNRK</sequence>
<dbReference type="EMBL" id="CM044703">
    <property type="protein sequence ID" value="KAI5670776.1"/>
    <property type="molecule type" value="Genomic_DNA"/>
</dbReference>
<comment type="caution">
    <text evidence="1">The sequence shown here is derived from an EMBL/GenBank/DDBJ whole genome shotgun (WGS) entry which is preliminary data.</text>
</comment>
<protein>
    <submittedName>
        <fullName evidence="1">Uncharacterized protein</fullName>
    </submittedName>
</protein>
<organism evidence="1 2">
    <name type="scientific">Catharanthus roseus</name>
    <name type="common">Madagascar periwinkle</name>
    <name type="synonym">Vinca rosea</name>
    <dbReference type="NCBI Taxonomy" id="4058"/>
    <lineage>
        <taxon>Eukaryota</taxon>
        <taxon>Viridiplantae</taxon>
        <taxon>Streptophyta</taxon>
        <taxon>Embryophyta</taxon>
        <taxon>Tracheophyta</taxon>
        <taxon>Spermatophyta</taxon>
        <taxon>Magnoliopsida</taxon>
        <taxon>eudicotyledons</taxon>
        <taxon>Gunneridae</taxon>
        <taxon>Pentapetalae</taxon>
        <taxon>asterids</taxon>
        <taxon>lamiids</taxon>
        <taxon>Gentianales</taxon>
        <taxon>Apocynaceae</taxon>
        <taxon>Rauvolfioideae</taxon>
        <taxon>Vinceae</taxon>
        <taxon>Catharanthinae</taxon>
        <taxon>Catharanthus</taxon>
    </lineage>
</organism>
<dbReference type="Proteomes" id="UP001060085">
    <property type="component" value="Linkage Group LG03"/>
</dbReference>
<keyword evidence="2" id="KW-1185">Reference proteome</keyword>
<reference evidence="2" key="1">
    <citation type="journal article" date="2023" name="Nat. Plants">
        <title>Single-cell RNA sequencing provides a high-resolution roadmap for understanding the multicellular compartmentation of specialized metabolism.</title>
        <authorList>
            <person name="Sun S."/>
            <person name="Shen X."/>
            <person name="Li Y."/>
            <person name="Li Y."/>
            <person name="Wang S."/>
            <person name="Li R."/>
            <person name="Zhang H."/>
            <person name="Shen G."/>
            <person name="Guo B."/>
            <person name="Wei J."/>
            <person name="Xu J."/>
            <person name="St-Pierre B."/>
            <person name="Chen S."/>
            <person name="Sun C."/>
        </authorList>
    </citation>
    <scope>NUCLEOTIDE SEQUENCE [LARGE SCALE GENOMIC DNA]</scope>
</reference>